<evidence type="ECO:0000256" key="5">
    <source>
        <dbReference type="ARBA" id="ARBA00022723"/>
    </source>
</evidence>
<accession>R7AL28</accession>
<dbReference type="Gene3D" id="3.90.190.20">
    <property type="entry name" value="Mur ligase, C-terminal domain"/>
    <property type="match status" value="1"/>
</dbReference>
<evidence type="ECO:0000256" key="8">
    <source>
        <dbReference type="ARBA" id="ARBA00022842"/>
    </source>
</evidence>
<dbReference type="InterPro" id="IPR018109">
    <property type="entry name" value="Folylpolyglutamate_synth_CS"/>
</dbReference>
<dbReference type="InterPro" id="IPR036565">
    <property type="entry name" value="Mur-like_cat_sf"/>
</dbReference>
<dbReference type="SUPFAM" id="SSF53244">
    <property type="entry name" value="MurD-like peptide ligases, peptide-binding domain"/>
    <property type="match status" value="1"/>
</dbReference>
<dbReference type="AlphaFoldDB" id="R7AL28"/>
<dbReference type="Proteomes" id="UP000018141">
    <property type="component" value="Unassembled WGS sequence"/>
</dbReference>
<feature type="domain" description="Mur ligase C-terminal" evidence="12">
    <location>
        <begin position="307"/>
        <end position="429"/>
    </location>
</feature>
<dbReference type="EMBL" id="CBHH010000027">
    <property type="protein sequence ID" value="CDD56239.1"/>
    <property type="molecule type" value="Genomic_DNA"/>
</dbReference>
<keyword evidence="5" id="KW-0479">Metal-binding</keyword>
<comment type="caution">
    <text evidence="14">The sequence shown here is derived from an EMBL/GenBank/DDBJ whole genome shotgun (WGS) entry which is preliminary data.</text>
</comment>
<reference evidence="14" key="1">
    <citation type="submission" date="2012-11" db="EMBL/GenBank/DDBJ databases">
        <title>Dependencies among metagenomic species, viruses, plasmids and units of genetic variation.</title>
        <authorList>
            <person name="Nielsen H.B."/>
            <person name="Almeida M."/>
            <person name="Juncker A.S."/>
            <person name="Rasmussen S."/>
            <person name="Li J."/>
            <person name="Sunagawa S."/>
            <person name="Plichta D."/>
            <person name="Gautier L."/>
            <person name="Le Chatelier E."/>
            <person name="Peletier E."/>
            <person name="Bonde I."/>
            <person name="Nielsen T."/>
            <person name="Manichanh C."/>
            <person name="Arumugam M."/>
            <person name="Batto J."/>
            <person name="Santos M.B.Q.D."/>
            <person name="Blom N."/>
            <person name="Borruel N."/>
            <person name="Burgdorf K.S."/>
            <person name="Boumezbeur F."/>
            <person name="Casellas F."/>
            <person name="Dore J."/>
            <person name="Guarner F."/>
            <person name="Hansen T."/>
            <person name="Hildebrand F."/>
            <person name="Kaas R.S."/>
            <person name="Kennedy S."/>
            <person name="Kristiansen K."/>
            <person name="Kultima J.R."/>
            <person name="Leonard P."/>
            <person name="Levenez F."/>
            <person name="Lund O."/>
            <person name="Moumen B."/>
            <person name="Le Paslier D."/>
            <person name="Pons N."/>
            <person name="Pedersen O."/>
            <person name="Prifti E."/>
            <person name="Qin J."/>
            <person name="Raes J."/>
            <person name="Tap J."/>
            <person name="Tims S."/>
            <person name="Ussery D.W."/>
            <person name="Yamada T."/>
            <person name="MetaHit consortium"/>
            <person name="Renault P."/>
            <person name="Sicheritz-Ponten T."/>
            <person name="Bork P."/>
            <person name="Wang J."/>
            <person name="Brunak S."/>
            <person name="Ehrlich S.D."/>
        </authorList>
    </citation>
    <scope>NUCLEOTIDE SEQUENCE [LARGE SCALE GENOMIC DNA]</scope>
</reference>
<organism evidence="14 15">
    <name type="scientific">Bacteroides pectinophilus CAG:437</name>
    <dbReference type="NCBI Taxonomy" id="1263051"/>
    <lineage>
        <taxon>Bacteria</taxon>
        <taxon>Bacillati</taxon>
        <taxon>Bacillota</taxon>
        <taxon>Clostridia</taxon>
        <taxon>Eubacteriales</taxon>
    </lineage>
</organism>
<dbReference type="FunFam" id="3.40.1190.10:FF:000011">
    <property type="entry name" value="Folylpolyglutamate synthase/dihydrofolate synthase"/>
    <property type="match status" value="1"/>
</dbReference>
<dbReference type="GO" id="GO:0005524">
    <property type="term" value="F:ATP binding"/>
    <property type="evidence" value="ECO:0007669"/>
    <property type="project" value="UniProtKB-KW"/>
</dbReference>
<evidence type="ECO:0000259" key="12">
    <source>
        <dbReference type="Pfam" id="PF02875"/>
    </source>
</evidence>
<evidence type="ECO:0000256" key="4">
    <source>
        <dbReference type="ARBA" id="ARBA00022598"/>
    </source>
</evidence>
<evidence type="ECO:0000313" key="14">
    <source>
        <dbReference type="EMBL" id="CDD56239.1"/>
    </source>
</evidence>
<protein>
    <recommendedName>
        <fullName evidence="3">tetrahydrofolate synthase</fullName>
        <ecNumber evidence="3">6.3.2.17</ecNumber>
    </recommendedName>
    <alternativeName>
        <fullName evidence="9">Tetrahydrofolylpolyglutamate synthase</fullName>
    </alternativeName>
</protein>
<evidence type="ECO:0000259" key="13">
    <source>
        <dbReference type="Pfam" id="PF08245"/>
    </source>
</evidence>
<evidence type="ECO:0000256" key="3">
    <source>
        <dbReference type="ARBA" id="ARBA00013025"/>
    </source>
</evidence>
<keyword evidence="6 11" id="KW-0547">Nucleotide-binding</keyword>
<dbReference type="GO" id="GO:0004326">
    <property type="term" value="F:tetrahydrofolylpolyglutamate synthase activity"/>
    <property type="evidence" value="ECO:0007669"/>
    <property type="project" value="UniProtKB-EC"/>
</dbReference>
<gene>
    <name evidence="14" type="ORF">BN656_00849</name>
</gene>
<keyword evidence="7 11" id="KW-0067">ATP-binding</keyword>
<dbReference type="Pfam" id="PF02875">
    <property type="entry name" value="Mur_ligase_C"/>
    <property type="match status" value="1"/>
</dbReference>
<dbReference type="InterPro" id="IPR036615">
    <property type="entry name" value="Mur_ligase_C_dom_sf"/>
</dbReference>
<dbReference type="InterPro" id="IPR013221">
    <property type="entry name" value="Mur_ligase_cen"/>
</dbReference>
<keyword evidence="8" id="KW-0460">Magnesium</keyword>
<dbReference type="PANTHER" id="PTHR11136">
    <property type="entry name" value="FOLYLPOLYGLUTAMATE SYNTHASE-RELATED"/>
    <property type="match status" value="1"/>
</dbReference>
<evidence type="ECO:0000256" key="10">
    <source>
        <dbReference type="ARBA" id="ARBA00047493"/>
    </source>
</evidence>
<dbReference type="EC" id="6.3.2.17" evidence="3"/>
<dbReference type="GO" id="GO:0008841">
    <property type="term" value="F:dihydrofolate synthase activity"/>
    <property type="evidence" value="ECO:0007669"/>
    <property type="project" value="TreeGrafter"/>
</dbReference>
<dbReference type="Pfam" id="PF08245">
    <property type="entry name" value="Mur_ligase_M"/>
    <property type="match status" value="1"/>
</dbReference>
<dbReference type="GO" id="GO:0005737">
    <property type="term" value="C:cytoplasm"/>
    <property type="evidence" value="ECO:0007669"/>
    <property type="project" value="TreeGrafter"/>
</dbReference>
<name>R7AL28_9FIRM</name>
<dbReference type="NCBIfam" id="TIGR01499">
    <property type="entry name" value="folC"/>
    <property type="match status" value="1"/>
</dbReference>
<dbReference type="InterPro" id="IPR001645">
    <property type="entry name" value="Folylpolyglutamate_synth"/>
</dbReference>
<proteinExistence type="inferred from homology"/>
<comment type="cofactor">
    <cofactor evidence="1">
        <name>Mg(2+)</name>
        <dbReference type="ChEBI" id="CHEBI:18420"/>
    </cofactor>
</comment>
<keyword evidence="4 11" id="KW-0436">Ligase</keyword>
<comment type="similarity">
    <text evidence="2 11">Belongs to the folylpolyglutamate synthase family.</text>
</comment>
<comment type="catalytic activity">
    <reaction evidence="10">
        <text>(6S)-5,6,7,8-tetrahydrofolyl-(gamma-L-Glu)(n) + L-glutamate + ATP = (6S)-5,6,7,8-tetrahydrofolyl-(gamma-L-Glu)(n+1) + ADP + phosphate + H(+)</text>
        <dbReference type="Rhea" id="RHEA:10580"/>
        <dbReference type="Rhea" id="RHEA-COMP:14738"/>
        <dbReference type="Rhea" id="RHEA-COMP:14740"/>
        <dbReference type="ChEBI" id="CHEBI:15378"/>
        <dbReference type="ChEBI" id="CHEBI:29985"/>
        <dbReference type="ChEBI" id="CHEBI:30616"/>
        <dbReference type="ChEBI" id="CHEBI:43474"/>
        <dbReference type="ChEBI" id="CHEBI:141005"/>
        <dbReference type="ChEBI" id="CHEBI:456216"/>
        <dbReference type="EC" id="6.3.2.17"/>
    </reaction>
</comment>
<evidence type="ECO:0000256" key="11">
    <source>
        <dbReference type="PIRNR" id="PIRNR001563"/>
    </source>
</evidence>
<evidence type="ECO:0000256" key="9">
    <source>
        <dbReference type="ARBA" id="ARBA00030592"/>
    </source>
</evidence>
<feature type="domain" description="Mur ligase central" evidence="13">
    <location>
        <begin position="44"/>
        <end position="269"/>
    </location>
</feature>
<evidence type="ECO:0000256" key="6">
    <source>
        <dbReference type="ARBA" id="ARBA00022741"/>
    </source>
</evidence>
<dbReference type="GO" id="GO:0046872">
    <property type="term" value="F:metal ion binding"/>
    <property type="evidence" value="ECO:0007669"/>
    <property type="project" value="UniProtKB-KW"/>
</dbReference>
<sequence>MTWEEAVEHINSVSRYGNRPGAECTKALLARLGNPERELKIIHIAGTNGKGSVCMYIAGMLRSLGLNTGVFTSPHLIRENERIRFNDELISDEDFTDCFEKVHRAELELLKDGFGQISYFDFFVGIAMLYYAMKKPDVVILETGLGGRLDSTNAVESPVMTVITSISLDHVAILGDTVEKIAAEKAGIIKHGAPVVYVAGQEYSHVIEEKAEAMGIKAAGVEKSQCEIHEIGSKHIDFSLDSIYYKDNVFRLATPAVYQVMNAALAMTAVQMLVESRCFDRIAYDSMDRQNYIDRIRRGLESVTWEGRMEQVCEGFYIDGAHNPDGIAALLDTAAAMKKNTRGHYVLMFSAVNDKDYSSMIKEICDSNIFDEYVITQIEGARCLDVSKIADTFRRYTDGHVNEEPDVGQAVKKSVECFGGNATVICAGSLYLAGEVRKVMLDNDRF</sequence>
<dbReference type="PROSITE" id="PS01011">
    <property type="entry name" value="FOLYLPOLYGLU_SYNT_1"/>
    <property type="match status" value="1"/>
</dbReference>
<dbReference type="SUPFAM" id="SSF53623">
    <property type="entry name" value="MurD-like peptide ligases, catalytic domain"/>
    <property type="match status" value="1"/>
</dbReference>
<dbReference type="PIRSF" id="PIRSF001563">
    <property type="entry name" value="Folylpolyglu_synth"/>
    <property type="match status" value="1"/>
</dbReference>
<dbReference type="PANTHER" id="PTHR11136:SF0">
    <property type="entry name" value="DIHYDROFOLATE SYNTHETASE-RELATED"/>
    <property type="match status" value="1"/>
</dbReference>
<dbReference type="InterPro" id="IPR004101">
    <property type="entry name" value="Mur_ligase_C"/>
</dbReference>
<evidence type="ECO:0000313" key="15">
    <source>
        <dbReference type="Proteomes" id="UP000018141"/>
    </source>
</evidence>
<dbReference type="Gene3D" id="3.40.1190.10">
    <property type="entry name" value="Mur-like, catalytic domain"/>
    <property type="match status" value="1"/>
</dbReference>
<evidence type="ECO:0000256" key="2">
    <source>
        <dbReference type="ARBA" id="ARBA00008276"/>
    </source>
</evidence>
<evidence type="ECO:0000256" key="1">
    <source>
        <dbReference type="ARBA" id="ARBA00001946"/>
    </source>
</evidence>
<evidence type="ECO:0000256" key="7">
    <source>
        <dbReference type="ARBA" id="ARBA00022840"/>
    </source>
</evidence>